<dbReference type="EMBL" id="KZ613769">
    <property type="protein sequence ID" value="PMD64224.1"/>
    <property type="molecule type" value="Genomic_DNA"/>
</dbReference>
<dbReference type="STRING" id="1095630.A0A2J6TMI1"/>
<keyword evidence="4" id="KW-1185">Reference proteome</keyword>
<dbReference type="AlphaFoldDB" id="A0A2J6TMI1"/>
<evidence type="ECO:0000313" key="3">
    <source>
        <dbReference type="EMBL" id="PMD64224.1"/>
    </source>
</evidence>
<dbReference type="Pfam" id="PF11951">
    <property type="entry name" value="Fungal_trans_2"/>
    <property type="match status" value="1"/>
</dbReference>
<evidence type="ECO:0000256" key="1">
    <source>
        <dbReference type="ARBA" id="ARBA00023242"/>
    </source>
</evidence>
<dbReference type="InterPro" id="IPR053178">
    <property type="entry name" value="Osmoadaptation_assoc"/>
</dbReference>
<dbReference type="PROSITE" id="PS00463">
    <property type="entry name" value="ZN2_CY6_FUNGAL_1"/>
    <property type="match status" value="1"/>
</dbReference>
<evidence type="ECO:0000313" key="4">
    <source>
        <dbReference type="Proteomes" id="UP000235371"/>
    </source>
</evidence>
<dbReference type="SMART" id="SM00066">
    <property type="entry name" value="GAL4"/>
    <property type="match status" value="1"/>
</dbReference>
<dbReference type="PROSITE" id="PS50048">
    <property type="entry name" value="ZN2_CY6_FUNGAL_2"/>
    <property type="match status" value="1"/>
</dbReference>
<sequence length="547" mass="60812">MVGVPGRSKACKTCKKRKIACTLERPNCKICIKSNRDCLGYEQDRTFILDSRTKKQLETKEVTLVTPPNEPDLPVGSTQALTQFQGSISTKNAYSSLWTINCPSTRSVYREQIISEFLYSFKHSTQLPLTPPTNTTSDGWKSWFTMLPSHPEFTTALEATVLAICTARLGRLNNDHALVNESLKFYIQGLWELQKALYSPDLMYKDETAASCMALVAYEVIECPDRTITAWVKHVHGCVKLFELRGPKAYSSEFGHELFLAFRQMEIQQAISEKRKTFLSDPEWNTHPWKGYTKPLPHQLLDLQAELTSTIAKGHGLLSSPGATENPLALLPQILSLVNDCWKLNIRLNAFYKRLERSISGPVYWARLSNGFNITSTPVQNAEASGGSVFPVAFQFDNIEIARTCTTYWATLTILYSGLKYVYSLLSPVVSFLPLIAPGSSLPPLEHRSDTTSLAKNICQSIEYISGGSPEGAAMYVVFPLKVAIETLADTTASGEGCERELEWAKSVMGRIGTGVRIVNNLDVPVERHAFVPTPDKELDMSEGTAG</sequence>
<gene>
    <name evidence="3" type="ORF">K444DRAFT_660576</name>
</gene>
<dbReference type="InterPro" id="IPR036864">
    <property type="entry name" value="Zn2-C6_fun-type_DNA-bd_sf"/>
</dbReference>
<reference evidence="3 4" key="1">
    <citation type="submission" date="2016-04" db="EMBL/GenBank/DDBJ databases">
        <title>A degradative enzymes factory behind the ericoid mycorrhizal symbiosis.</title>
        <authorList>
            <consortium name="DOE Joint Genome Institute"/>
            <person name="Martino E."/>
            <person name="Morin E."/>
            <person name="Grelet G."/>
            <person name="Kuo A."/>
            <person name="Kohler A."/>
            <person name="Daghino S."/>
            <person name="Barry K."/>
            <person name="Choi C."/>
            <person name="Cichocki N."/>
            <person name="Clum A."/>
            <person name="Copeland A."/>
            <person name="Hainaut M."/>
            <person name="Haridas S."/>
            <person name="Labutti K."/>
            <person name="Lindquist E."/>
            <person name="Lipzen A."/>
            <person name="Khouja H.-R."/>
            <person name="Murat C."/>
            <person name="Ohm R."/>
            <person name="Olson A."/>
            <person name="Spatafora J."/>
            <person name="Veneault-Fourrey C."/>
            <person name="Henrissat B."/>
            <person name="Grigoriev I."/>
            <person name="Martin F."/>
            <person name="Perotto S."/>
        </authorList>
    </citation>
    <scope>NUCLEOTIDE SEQUENCE [LARGE SCALE GENOMIC DNA]</scope>
    <source>
        <strain evidence="3 4">E</strain>
    </source>
</reference>
<dbReference type="PANTHER" id="PTHR38111">
    <property type="entry name" value="ZN(2)-C6 FUNGAL-TYPE DOMAIN-CONTAINING PROTEIN-RELATED"/>
    <property type="match status" value="1"/>
</dbReference>
<dbReference type="Proteomes" id="UP000235371">
    <property type="component" value="Unassembled WGS sequence"/>
</dbReference>
<dbReference type="InterPro" id="IPR001138">
    <property type="entry name" value="Zn2Cys6_DnaBD"/>
</dbReference>
<dbReference type="Pfam" id="PF00172">
    <property type="entry name" value="Zn_clus"/>
    <property type="match status" value="1"/>
</dbReference>
<evidence type="ECO:0000259" key="2">
    <source>
        <dbReference type="PROSITE" id="PS50048"/>
    </source>
</evidence>
<dbReference type="InterPro" id="IPR021858">
    <property type="entry name" value="Fun_TF"/>
</dbReference>
<name>A0A2J6TMI1_9HELO</name>
<dbReference type="Gene3D" id="4.10.240.10">
    <property type="entry name" value="Zn(2)-C6 fungal-type DNA-binding domain"/>
    <property type="match status" value="1"/>
</dbReference>
<dbReference type="GO" id="GO:0000981">
    <property type="term" value="F:DNA-binding transcription factor activity, RNA polymerase II-specific"/>
    <property type="evidence" value="ECO:0007669"/>
    <property type="project" value="InterPro"/>
</dbReference>
<dbReference type="GO" id="GO:0008270">
    <property type="term" value="F:zinc ion binding"/>
    <property type="evidence" value="ECO:0007669"/>
    <property type="project" value="InterPro"/>
</dbReference>
<dbReference type="PANTHER" id="PTHR38111:SF11">
    <property type="entry name" value="TRANSCRIPTION FACTOR DOMAIN-CONTAINING PROTEIN-RELATED"/>
    <property type="match status" value="1"/>
</dbReference>
<proteinExistence type="predicted"/>
<dbReference type="RefSeq" id="XP_024741128.1">
    <property type="nucleotide sequence ID" value="XM_024886481.1"/>
</dbReference>
<feature type="domain" description="Zn(2)-C6 fungal-type" evidence="2">
    <location>
        <begin position="10"/>
        <end position="38"/>
    </location>
</feature>
<organism evidence="3 4">
    <name type="scientific">Hyaloscypha bicolor E</name>
    <dbReference type="NCBI Taxonomy" id="1095630"/>
    <lineage>
        <taxon>Eukaryota</taxon>
        <taxon>Fungi</taxon>
        <taxon>Dikarya</taxon>
        <taxon>Ascomycota</taxon>
        <taxon>Pezizomycotina</taxon>
        <taxon>Leotiomycetes</taxon>
        <taxon>Helotiales</taxon>
        <taxon>Hyaloscyphaceae</taxon>
        <taxon>Hyaloscypha</taxon>
        <taxon>Hyaloscypha bicolor</taxon>
    </lineage>
</organism>
<protein>
    <recommendedName>
        <fullName evidence="2">Zn(2)-C6 fungal-type domain-containing protein</fullName>
    </recommendedName>
</protein>
<dbReference type="SUPFAM" id="SSF57701">
    <property type="entry name" value="Zn2/Cys6 DNA-binding domain"/>
    <property type="match status" value="1"/>
</dbReference>
<dbReference type="InParanoid" id="A0A2J6TMI1"/>
<dbReference type="CDD" id="cd00067">
    <property type="entry name" value="GAL4"/>
    <property type="match status" value="1"/>
</dbReference>
<accession>A0A2J6TMI1</accession>
<dbReference type="OrthoDB" id="4491390at2759"/>
<keyword evidence="1" id="KW-0539">Nucleus</keyword>
<dbReference type="GeneID" id="36594558"/>